<evidence type="ECO:0000313" key="4">
    <source>
        <dbReference type="Proteomes" id="UP001066276"/>
    </source>
</evidence>
<name>A0AAV7RJ54_PLEWA</name>
<dbReference type="Proteomes" id="UP001066276">
    <property type="component" value="Chromosome 5"/>
</dbReference>
<keyword evidence="4" id="KW-1185">Reference proteome</keyword>
<dbReference type="SUPFAM" id="SSF57997">
    <property type="entry name" value="Tropomyosin"/>
    <property type="match status" value="1"/>
</dbReference>
<comment type="caution">
    <text evidence="3">The sequence shown here is derived from an EMBL/GenBank/DDBJ whole genome shotgun (WGS) entry which is preliminary data.</text>
</comment>
<dbReference type="Gene3D" id="1.20.5.1700">
    <property type="match status" value="1"/>
</dbReference>
<reference evidence="3" key="1">
    <citation type="journal article" date="2022" name="bioRxiv">
        <title>Sequencing and chromosome-scale assembly of the giantPleurodeles waltlgenome.</title>
        <authorList>
            <person name="Brown T."/>
            <person name="Elewa A."/>
            <person name="Iarovenko S."/>
            <person name="Subramanian E."/>
            <person name="Araus A.J."/>
            <person name="Petzold A."/>
            <person name="Susuki M."/>
            <person name="Suzuki K.-i.T."/>
            <person name="Hayashi T."/>
            <person name="Toyoda A."/>
            <person name="Oliveira C."/>
            <person name="Osipova E."/>
            <person name="Leigh N.D."/>
            <person name="Simon A."/>
            <person name="Yun M.H."/>
        </authorList>
    </citation>
    <scope>NUCLEOTIDE SEQUENCE</scope>
    <source>
        <strain evidence="3">20211129_DDA</strain>
        <tissue evidence="3">Liver</tissue>
    </source>
</reference>
<evidence type="ECO:0000256" key="1">
    <source>
        <dbReference type="SAM" id="Coils"/>
    </source>
</evidence>
<organism evidence="3 4">
    <name type="scientific">Pleurodeles waltl</name>
    <name type="common">Iberian ribbed newt</name>
    <dbReference type="NCBI Taxonomy" id="8319"/>
    <lineage>
        <taxon>Eukaryota</taxon>
        <taxon>Metazoa</taxon>
        <taxon>Chordata</taxon>
        <taxon>Craniata</taxon>
        <taxon>Vertebrata</taxon>
        <taxon>Euteleostomi</taxon>
        <taxon>Amphibia</taxon>
        <taxon>Batrachia</taxon>
        <taxon>Caudata</taxon>
        <taxon>Salamandroidea</taxon>
        <taxon>Salamandridae</taxon>
        <taxon>Pleurodelinae</taxon>
        <taxon>Pleurodeles</taxon>
    </lineage>
</organism>
<feature type="region of interest" description="Disordered" evidence="2">
    <location>
        <begin position="1"/>
        <end position="46"/>
    </location>
</feature>
<accession>A0AAV7RJ54</accession>
<evidence type="ECO:0000313" key="3">
    <source>
        <dbReference type="EMBL" id="KAJ1152491.1"/>
    </source>
</evidence>
<protein>
    <submittedName>
        <fullName evidence="3">Uncharacterized protein</fullName>
    </submittedName>
</protein>
<dbReference type="EMBL" id="JANPWB010000009">
    <property type="protein sequence ID" value="KAJ1152491.1"/>
    <property type="molecule type" value="Genomic_DNA"/>
</dbReference>
<feature type="coiled-coil region" evidence="1">
    <location>
        <begin position="53"/>
        <end position="133"/>
    </location>
</feature>
<gene>
    <name evidence="3" type="ORF">NDU88_005266</name>
</gene>
<sequence length="268" mass="30187">MATQKQSTKDSNLRDPFAKTPAKRQDPTCELGSEPGGGIGYGTVDEDANPVTKASIEQLFGALREDLAALRQELTTTVKELKGEVMELGQRVDTMERTCNRPEKDLDLYLQEIVALQDSNGDLQYRLEDLENRSRRSNIRIQGVPAQAIVGPLEGFVIRLFKHDDQDIILDRTHWTGCPSQNPGQPQDILTCLHYYKQKEQILTADFMALDIQLINIGPIHVTGHLLDLVFSNEKNLQTDQVSPLPWSDYYADLFTVCTVSQQHIGRH</sequence>
<evidence type="ECO:0000256" key="2">
    <source>
        <dbReference type="SAM" id="MobiDB-lite"/>
    </source>
</evidence>
<proteinExistence type="predicted"/>
<keyword evidence="1" id="KW-0175">Coiled coil</keyword>
<dbReference type="Gene3D" id="3.30.70.1820">
    <property type="entry name" value="L1 transposable element, RRM domain"/>
    <property type="match status" value="1"/>
</dbReference>
<feature type="compositionally biased region" description="Basic and acidic residues" evidence="2">
    <location>
        <begin position="7"/>
        <end position="27"/>
    </location>
</feature>
<dbReference type="AlphaFoldDB" id="A0AAV7RJ54"/>